<comment type="caution">
    <text evidence="1">The sequence shown here is derived from an EMBL/GenBank/DDBJ whole genome shotgun (WGS) entry which is preliminary data.</text>
</comment>
<gene>
    <name evidence="1" type="ORF">LIER_41023</name>
</gene>
<proteinExistence type="predicted"/>
<keyword evidence="2" id="KW-1185">Reference proteome</keyword>
<accession>A0AAV3R8Y7</accession>
<reference evidence="1 2" key="1">
    <citation type="submission" date="2024-01" db="EMBL/GenBank/DDBJ databases">
        <title>The complete chloroplast genome sequence of Lithospermum erythrorhizon: insights into the phylogenetic relationship among Boraginaceae species and the maternal lineages of purple gromwells.</title>
        <authorList>
            <person name="Okada T."/>
            <person name="Watanabe K."/>
        </authorList>
    </citation>
    <scope>NUCLEOTIDE SEQUENCE [LARGE SCALE GENOMIC DNA]</scope>
</reference>
<dbReference type="AlphaFoldDB" id="A0AAV3R8Y7"/>
<sequence length="134" mass="15404">MSILSVTITFRIKTTILHDGNHMRIQKTFEAKMAPKLQICAPIDRSGRSILIQVIEASKQSSRLLCHLNNIDPESLHPHLLGNPSCRQEPELFPLKLRDKIRRWLFRYYNIPPAALLPRPTQDFGPVASFILHD</sequence>
<organism evidence="1 2">
    <name type="scientific">Lithospermum erythrorhizon</name>
    <name type="common">Purple gromwell</name>
    <name type="synonym">Lithospermum officinale var. erythrorhizon</name>
    <dbReference type="NCBI Taxonomy" id="34254"/>
    <lineage>
        <taxon>Eukaryota</taxon>
        <taxon>Viridiplantae</taxon>
        <taxon>Streptophyta</taxon>
        <taxon>Embryophyta</taxon>
        <taxon>Tracheophyta</taxon>
        <taxon>Spermatophyta</taxon>
        <taxon>Magnoliopsida</taxon>
        <taxon>eudicotyledons</taxon>
        <taxon>Gunneridae</taxon>
        <taxon>Pentapetalae</taxon>
        <taxon>asterids</taxon>
        <taxon>lamiids</taxon>
        <taxon>Boraginales</taxon>
        <taxon>Boraginaceae</taxon>
        <taxon>Boraginoideae</taxon>
        <taxon>Lithospermeae</taxon>
        <taxon>Lithospermum</taxon>
    </lineage>
</organism>
<evidence type="ECO:0000313" key="1">
    <source>
        <dbReference type="EMBL" id="GAA0170787.1"/>
    </source>
</evidence>
<name>A0AAV3R8Y7_LITER</name>
<protein>
    <submittedName>
        <fullName evidence="1">Uncharacterized protein</fullName>
    </submittedName>
</protein>
<dbReference type="Proteomes" id="UP001454036">
    <property type="component" value="Unassembled WGS sequence"/>
</dbReference>
<dbReference type="EMBL" id="BAABME010024738">
    <property type="protein sequence ID" value="GAA0170787.1"/>
    <property type="molecule type" value="Genomic_DNA"/>
</dbReference>
<evidence type="ECO:0000313" key="2">
    <source>
        <dbReference type="Proteomes" id="UP001454036"/>
    </source>
</evidence>